<proteinExistence type="inferred from homology"/>
<dbReference type="Pfam" id="PF00691">
    <property type="entry name" value="OmpA"/>
    <property type="match status" value="1"/>
</dbReference>
<evidence type="ECO:0000313" key="12">
    <source>
        <dbReference type="Proteomes" id="UP000672602"/>
    </source>
</evidence>
<dbReference type="EMBL" id="JAGMWN010000003">
    <property type="protein sequence ID" value="MBP5856800.1"/>
    <property type="molecule type" value="Genomic_DNA"/>
</dbReference>
<dbReference type="PROSITE" id="PS51123">
    <property type="entry name" value="OMPA_2"/>
    <property type="match status" value="1"/>
</dbReference>
<evidence type="ECO:0000256" key="8">
    <source>
        <dbReference type="SAM" id="MobiDB-lite"/>
    </source>
</evidence>
<dbReference type="Gene3D" id="3.30.1330.60">
    <property type="entry name" value="OmpA-like domain"/>
    <property type="match status" value="1"/>
</dbReference>
<feature type="domain" description="OmpA-like" evidence="10">
    <location>
        <begin position="171"/>
        <end position="286"/>
    </location>
</feature>
<dbReference type="InterPro" id="IPR025713">
    <property type="entry name" value="MotB-like_N_dom"/>
</dbReference>
<evidence type="ECO:0000256" key="9">
    <source>
        <dbReference type="SAM" id="Phobius"/>
    </source>
</evidence>
<dbReference type="Proteomes" id="UP000672602">
    <property type="component" value="Unassembled WGS sequence"/>
</dbReference>
<evidence type="ECO:0000256" key="2">
    <source>
        <dbReference type="ARBA" id="ARBA00008914"/>
    </source>
</evidence>
<dbReference type="PANTHER" id="PTHR30329:SF21">
    <property type="entry name" value="LIPOPROTEIN YIAD-RELATED"/>
    <property type="match status" value="1"/>
</dbReference>
<keyword evidence="3" id="KW-1003">Cell membrane</keyword>
<evidence type="ECO:0000256" key="3">
    <source>
        <dbReference type="ARBA" id="ARBA00022475"/>
    </source>
</evidence>
<organism evidence="11 12">
    <name type="scientific">Marivibrio halodurans</name>
    <dbReference type="NCBI Taxonomy" id="2039722"/>
    <lineage>
        <taxon>Bacteria</taxon>
        <taxon>Pseudomonadati</taxon>
        <taxon>Pseudomonadota</taxon>
        <taxon>Alphaproteobacteria</taxon>
        <taxon>Rhodospirillales</taxon>
        <taxon>Rhodospirillaceae</taxon>
        <taxon>Marivibrio</taxon>
    </lineage>
</organism>
<evidence type="ECO:0000256" key="4">
    <source>
        <dbReference type="ARBA" id="ARBA00022692"/>
    </source>
</evidence>
<sequence length="308" mass="33601">MAAKQEVIVKKKKVVIEGHHGGAWKVAYADFVTAMMAFFLLLWLLNATEQEVLDGISNYFTPTVLTQSGSSGAGGLFGGASATNPGPVEQDQETSILTEDSTATGQLNANDPGEGANDETSTGSEGEVDFEAEEKTFNTTKNLIEKSLDEMPPELQDLKESIKVDITEDGLRIQVLDNRRRSGFVRGTSELTENARQALRFVSQYIERLPNRISITGYTDAEEAPREAWQLSAARANSARRILRETGLPPQKFETVQGKAATELLVPEEPTSALNRRISIVMLRRAEYPDGVARPPSILDTGDGQTAE</sequence>
<evidence type="ECO:0000313" key="11">
    <source>
        <dbReference type="EMBL" id="MBP5856800.1"/>
    </source>
</evidence>
<dbReference type="InterPro" id="IPR006665">
    <property type="entry name" value="OmpA-like"/>
</dbReference>
<keyword evidence="12" id="KW-1185">Reference proteome</keyword>
<dbReference type="PANTHER" id="PTHR30329">
    <property type="entry name" value="STATOR ELEMENT OF FLAGELLAR MOTOR COMPLEX"/>
    <property type="match status" value="1"/>
</dbReference>
<evidence type="ECO:0000256" key="5">
    <source>
        <dbReference type="ARBA" id="ARBA00022989"/>
    </source>
</evidence>
<keyword evidence="5 9" id="KW-1133">Transmembrane helix</keyword>
<comment type="similarity">
    <text evidence="2">Belongs to the MotB family.</text>
</comment>
<protein>
    <submittedName>
        <fullName evidence="11">OmpA family protein</fullName>
    </submittedName>
</protein>
<dbReference type="AlphaFoldDB" id="A0A8J7V1X7"/>
<comment type="subcellular location">
    <subcellularLocation>
        <location evidence="1">Cell membrane</location>
        <topology evidence="1">Single-pass membrane protein</topology>
    </subcellularLocation>
</comment>
<feature type="transmembrane region" description="Helical" evidence="9">
    <location>
        <begin position="26"/>
        <end position="45"/>
    </location>
</feature>
<evidence type="ECO:0000256" key="6">
    <source>
        <dbReference type="ARBA" id="ARBA00023136"/>
    </source>
</evidence>
<keyword evidence="4 9" id="KW-0812">Transmembrane</keyword>
<dbReference type="CDD" id="cd07185">
    <property type="entry name" value="OmpA_C-like"/>
    <property type="match status" value="1"/>
</dbReference>
<gene>
    <name evidence="11" type="ORF">KAJ83_07255</name>
</gene>
<reference evidence="11" key="1">
    <citation type="submission" date="2021-04" db="EMBL/GenBank/DDBJ databases">
        <authorList>
            <person name="Zhang D.-C."/>
        </authorList>
    </citation>
    <scope>NUCLEOTIDE SEQUENCE</scope>
    <source>
        <strain evidence="11">CGMCC 1.15697</strain>
    </source>
</reference>
<evidence type="ECO:0000256" key="1">
    <source>
        <dbReference type="ARBA" id="ARBA00004162"/>
    </source>
</evidence>
<dbReference type="RefSeq" id="WP_210681392.1">
    <property type="nucleotide sequence ID" value="NZ_JAGMWN010000003.1"/>
</dbReference>
<name>A0A8J7V1X7_9PROT</name>
<dbReference type="InterPro" id="IPR050330">
    <property type="entry name" value="Bact_OuterMem_StrucFunc"/>
</dbReference>
<evidence type="ECO:0000259" key="10">
    <source>
        <dbReference type="PROSITE" id="PS51123"/>
    </source>
</evidence>
<dbReference type="SUPFAM" id="SSF103088">
    <property type="entry name" value="OmpA-like"/>
    <property type="match status" value="1"/>
</dbReference>
<accession>A0A8J7V1X7</accession>
<dbReference type="Pfam" id="PF13677">
    <property type="entry name" value="MotB_plug"/>
    <property type="match status" value="1"/>
</dbReference>
<feature type="region of interest" description="Disordered" evidence="8">
    <location>
        <begin position="103"/>
        <end position="131"/>
    </location>
</feature>
<keyword evidence="6 7" id="KW-0472">Membrane</keyword>
<comment type="caution">
    <text evidence="11">The sequence shown here is derived from an EMBL/GenBank/DDBJ whole genome shotgun (WGS) entry which is preliminary data.</text>
</comment>
<dbReference type="InterPro" id="IPR036737">
    <property type="entry name" value="OmpA-like_sf"/>
</dbReference>
<evidence type="ECO:0000256" key="7">
    <source>
        <dbReference type="PROSITE-ProRule" id="PRU00473"/>
    </source>
</evidence>
<dbReference type="GO" id="GO:0005886">
    <property type="term" value="C:plasma membrane"/>
    <property type="evidence" value="ECO:0007669"/>
    <property type="project" value="UniProtKB-SubCell"/>
</dbReference>